<keyword evidence="1" id="KW-0479">Metal-binding</keyword>
<keyword evidence="4" id="KW-0238">DNA-binding</keyword>
<dbReference type="OrthoDB" id="10251155at2759"/>
<feature type="compositionally biased region" description="Basic and acidic residues" evidence="7">
    <location>
        <begin position="111"/>
        <end position="125"/>
    </location>
</feature>
<evidence type="ECO:0000256" key="6">
    <source>
        <dbReference type="ARBA" id="ARBA00023242"/>
    </source>
</evidence>
<evidence type="ECO:0000259" key="8">
    <source>
        <dbReference type="PROSITE" id="PS50048"/>
    </source>
</evidence>
<feature type="compositionally biased region" description="Polar residues" evidence="7">
    <location>
        <begin position="127"/>
        <end position="141"/>
    </location>
</feature>
<evidence type="ECO:0000256" key="1">
    <source>
        <dbReference type="ARBA" id="ARBA00022723"/>
    </source>
</evidence>
<feature type="domain" description="Zn(2)-C6 fungal-type" evidence="8">
    <location>
        <begin position="15"/>
        <end position="47"/>
    </location>
</feature>
<dbReference type="CDD" id="cd12148">
    <property type="entry name" value="fungal_TF_MHR"/>
    <property type="match status" value="1"/>
</dbReference>
<evidence type="ECO:0000313" key="10">
    <source>
        <dbReference type="Proteomes" id="UP000813461"/>
    </source>
</evidence>
<dbReference type="GO" id="GO:0000981">
    <property type="term" value="F:DNA-binding transcription factor activity, RNA polymerase II-specific"/>
    <property type="evidence" value="ECO:0007669"/>
    <property type="project" value="InterPro"/>
</dbReference>
<dbReference type="PROSITE" id="PS50048">
    <property type="entry name" value="ZN2_CY6_FUNGAL_2"/>
    <property type="match status" value="1"/>
</dbReference>
<gene>
    <name evidence="9" type="ORF">FB567DRAFT_585858</name>
</gene>
<dbReference type="PANTHER" id="PTHR47171:SF2">
    <property type="entry name" value="TRANSCRIPTION FACTOR, PUTATIVE-RELATED"/>
    <property type="match status" value="1"/>
</dbReference>
<dbReference type="AlphaFoldDB" id="A0A8K0RG93"/>
<organism evidence="9 10">
    <name type="scientific">Paraphoma chrysanthemicola</name>
    <dbReference type="NCBI Taxonomy" id="798071"/>
    <lineage>
        <taxon>Eukaryota</taxon>
        <taxon>Fungi</taxon>
        <taxon>Dikarya</taxon>
        <taxon>Ascomycota</taxon>
        <taxon>Pezizomycotina</taxon>
        <taxon>Dothideomycetes</taxon>
        <taxon>Pleosporomycetidae</taxon>
        <taxon>Pleosporales</taxon>
        <taxon>Pleosporineae</taxon>
        <taxon>Phaeosphaeriaceae</taxon>
        <taxon>Paraphoma</taxon>
    </lineage>
</organism>
<keyword evidence="3" id="KW-0805">Transcription regulation</keyword>
<keyword evidence="6" id="KW-0539">Nucleus</keyword>
<accession>A0A8K0RG93</accession>
<proteinExistence type="predicted"/>
<dbReference type="InterPro" id="IPR036864">
    <property type="entry name" value="Zn2-C6_fun-type_DNA-bd_sf"/>
</dbReference>
<dbReference type="InterPro" id="IPR001138">
    <property type="entry name" value="Zn2Cys6_DnaBD"/>
</dbReference>
<reference evidence="9" key="1">
    <citation type="journal article" date="2021" name="Nat. Commun.">
        <title>Genetic determinants of endophytism in the Arabidopsis root mycobiome.</title>
        <authorList>
            <person name="Mesny F."/>
            <person name="Miyauchi S."/>
            <person name="Thiergart T."/>
            <person name="Pickel B."/>
            <person name="Atanasova L."/>
            <person name="Karlsson M."/>
            <person name="Huettel B."/>
            <person name="Barry K.W."/>
            <person name="Haridas S."/>
            <person name="Chen C."/>
            <person name="Bauer D."/>
            <person name="Andreopoulos W."/>
            <person name="Pangilinan J."/>
            <person name="LaButti K."/>
            <person name="Riley R."/>
            <person name="Lipzen A."/>
            <person name="Clum A."/>
            <person name="Drula E."/>
            <person name="Henrissat B."/>
            <person name="Kohler A."/>
            <person name="Grigoriev I.V."/>
            <person name="Martin F.M."/>
            <person name="Hacquard S."/>
        </authorList>
    </citation>
    <scope>NUCLEOTIDE SEQUENCE</scope>
    <source>
        <strain evidence="9">MPI-SDFR-AT-0120</strain>
    </source>
</reference>
<dbReference type="Proteomes" id="UP000813461">
    <property type="component" value="Unassembled WGS sequence"/>
</dbReference>
<feature type="compositionally biased region" description="Polar residues" evidence="7">
    <location>
        <begin position="150"/>
        <end position="165"/>
    </location>
</feature>
<evidence type="ECO:0000256" key="7">
    <source>
        <dbReference type="SAM" id="MobiDB-lite"/>
    </source>
</evidence>
<comment type="caution">
    <text evidence="9">The sequence shown here is derived from an EMBL/GenBank/DDBJ whole genome shotgun (WGS) entry which is preliminary data.</text>
</comment>
<feature type="compositionally biased region" description="Polar residues" evidence="7">
    <location>
        <begin position="79"/>
        <end position="106"/>
    </location>
</feature>
<dbReference type="CDD" id="cd00067">
    <property type="entry name" value="GAL4"/>
    <property type="match status" value="1"/>
</dbReference>
<evidence type="ECO:0000256" key="4">
    <source>
        <dbReference type="ARBA" id="ARBA00023125"/>
    </source>
</evidence>
<dbReference type="SMART" id="SM00906">
    <property type="entry name" value="Fungal_trans"/>
    <property type="match status" value="1"/>
</dbReference>
<keyword evidence="5" id="KW-0804">Transcription</keyword>
<dbReference type="PROSITE" id="PS00463">
    <property type="entry name" value="ZN2_CY6_FUNGAL_1"/>
    <property type="match status" value="1"/>
</dbReference>
<sequence length="699" mass="79094">MPKDKDGRARRTVKACVICHKKKVRCDIDEVDGEICTPCQRDGYECVPRERKRKRFTFSPSPPAGQGRVKTQHGDQSIPEVSQTAFSTTGSIDAGTSESNGQSYASNAPRYVRDQSLKSESELGRRMSTTASLQDSPSLERQPNPVFPTTHHTIPSNMTESSYKPSKSVSYLGRLEYLRGDVPVNDDAAPEKVPHRLSESDIEILRVQRVTDLPPRAIRESLYDAFWTRCYPWTPVVERSWIYDRRPGKVSLLLQHAMFLAGSRVSAPVANYTSEDFYKKARVLFWMSAEDDPIITIAAACLLHWWNPQGPEQISLDTSSFWLRVCVGLAHQVGLHREPMGKPDAGLRRRLWWSLVVRDSLINAGHGRPRAIDLKLADVSPISLIDFDGAISAAELFTSYVGISCILGDLTQSYLRKHGLQEHRKSLEDRLFRWVKTLPEQLQLCRPIEGRPLRPYNFEARQIHVQYFITLVILNRPTDPKLAPSTASLLASSYVAGIFEDFMARDELRYLGPIFTFYCLTAGMAQLSCYRYSDMAHLAEENLDIMARALEELSKRWPTAIGSLKHLMDVREKLTQRPHIGQFSEANFSNSTAQFFSDFGPDLCRMWHPIHQRVPQVAPIAPRELEMAGILQGLRTPNNQTMDLDLATNAAMQQQMINNNNNISAGASLEPTLLQPQEWFGPYGMGNWLTVDWDQALGW</sequence>
<dbReference type="SUPFAM" id="SSF57701">
    <property type="entry name" value="Zn2/Cys6 DNA-binding domain"/>
    <property type="match status" value="1"/>
</dbReference>
<feature type="region of interest" description="Disordered" evidence="7">
    <location>
        <begin position="55"/>
        <end position="165"/>
    </location>
</feature>
<dbReference type="InterPro" id="IPR007219">
    <property type="entry name" value="XnlR_reg_dom"/>
</dbReference>
<dbReference type="EMBL" id="JAGMVJ010000001">
    <property type="protein sequence ID" value="KAH7094487.1"/>
    <property type="molecule type" value="Genomic_DNA"/>
</dbReference>
<dbReference type="GO" id="GO:0008270">
    <property type="term" value="F:zinc ion binding"/>
    <property type="evidence" value="ECO:0007669"/>
    <property type="project" value="InterPro"/>
</dbReference>
<keyword evidence="2" id="KW-0862">Zinc</keyword>
<name>A0A8K0RG93_9PLEO</name>
<protein>
    <recommendedName>
        <fullName evidence="8">Zn(2)-C6 fungal-type domain-containing protein</fullName>
    </recommendedName>
</protein>
<dbReference type="InterPro" id="IPR052073">
    <property type="entry name" value="Amide_Lactam_Regulators"/>
</dbReference>
<dbReference type="GO" id="GO:0006351">
    <property type="term" value="P:DNA-templated transcription"/>
    <property type="evidence" value="ECO:0007669"/>
    <property type="project" value="InterPro"/>
</dbReference>
<keyword evidence="10" id="KW-1185">Reference proteome</keyword>
<dbReference type="GO" id="GO:0003677">
    <property type="term" value="F:DNA binding"/>
    <property type="evidence" value="ECO:0007669"/>
    <property type="project" value="UniProtKB-KW"/>
</dbReference>
<evidence type="ECO:0000256" key="5">
    <source>
        <dbReference type="ARBA" id="ARBA00023163"/>
    </source>
</evidence>
<dbReference type="Pfam" id="PF04082">
    <property type="entry name" value="Fungal_trans"/>
    <property type="match status" value="1"/>
</dbReference>
<evidence type="ECO:0000256" key="3">
    <source>
        <dbReference type="ARBA" id="ARBA00023015"/>
    </source>
</evidence>
<dbReference type="Gene3D" id="4.10.240.10">
    <property type="entry name" value="Zn(2)-C6 fungal-type DNA-binding domain"/>
    <property type="match status" value="1"/>
</dbReference>
<evidence type="ECO:0000256" key="2">
    <source>
        <dbReference type="ARBA" id="ARBA00022833"/>
    </source>
</evidence>
<dbReference type="SMART" id="SM00066">
    <property type="entry name" value="GAL4"/>
    <property type="match status" value="1"/>
</dbReference>
<dbReference type="PANTHER" id="PTHR47171">
    <property type="entry name" value="FARA-RELATED"/>
    <property type="match status" value="1"/>
</dbReference>
<evidence type="ECO:0000313" key="9">
    <source>
        <dbReference type="EMBL" id="KAH7094487.1"/>
    </source>
</evidence>
<dbReference type="Pfam" id="PF00172">
    <property type="entry name" value="Zn_clus"/>
    <property type="match status" value="1"/>
</dbReference>